<feature type="coiled-coil region" evidence="1">
    <location>
        <begin position="186"/>
        <end position="258"/>
    </location>
</feature>
<keyword evidence="1" id="KW-0175">Coiled coil</keyword>
<evidence type="ECO:0000256" key="1">
    <source>
        <dbReference type="SAM" id="Coils"/>
    </source>
</evidence>
<accession>A0A0B1SA17</accession>
<dbReference type="EMBL" id="KN602049">
    <property type="protein sequence ID" value="KHJ80060.1"/>
    <property type="molecule type" value="Genomic_DNA"/>
</dbReference>
<organism evidence="3 4">
    <name type="scientific">Oesophagostomum dentatum</name>
    <name type="common">Nodular worm</name>
    <dbReference type="NCBI Taxonomy" id="61180"/>
    <lineage>
        <taxon>Eukaryota</taxon>
        <taxon>Metazoa</taxon>
        <taxon>Ecdysozoa</taxon>
        <taxon>Nematoda</taxon>
        <taxon>Chromadorea</taxon>
        <taxon>Rhabditida</taxon>
        <taxon>Rhabditina</taxon>
        <taxon>Rhabditomorpha</taxon>
        <taxon>Strongyloidea</taxon>
        <taxon>Strongylidae</taxon>
        <taxon>Oesophagostomum</taxon>
    </lineage>
</organism>
<evidence type="ECO:0000313" key="4">
    <source>
        <dbReference type="Proteomes" id="UP000053660"/>
    </source>
</evidence>
<evidence type="ECO:0000313" key="3">
    <source>
        <dbReference type="EMBL" id="KHJ80060.1"/>
    </source>
</evidence>
<dbReference type="OrthoDB" id="5848316at2759"/>
<dbReference type="Proteomes" id="UP000053660">
    <property type="component" value="Unassembled WGS sequence"/>
</dbReference>
<proteinExistence type="predicted"/>
<sequence>MWQLKTELENAVEALKGEIWSLNGQLKASILDREQLQDRVVQLDSSLAAEKKRADALDCELSEQTELTEKASRQAAEAENESNRRLAECLEMETRREQVEKAYAQLSEYYSQLQAAYNMIYAKMTELEKERALVQNQQQQAPPSSTPSEGDSGVSAIASIIDTMISELQIEISGGLDLHGKVLLIQRTLREKLAELEEHRQAVAEHRRANEELHQQLQSLEEETQKAGGENRDAKARLLQLEGDLEWKQDECDSLRRRVDEVCCR</sequence>
<protein>
    <submittedName>
        <fullName evidence="3">Uncharacterized protein</fullName>
    </submittedName>
</protein>
<feature type="region of interest" description="Disordered" evidence="2">
    <location>
        <begin position="133"/>
        <end position="153"/>
    </location>
</feature>
<keyword evidence="4" id="KW-1185">Reference proteome</keyword>
<feature type="compositionally biased region" description="Low complexity" evidence="2">
    <location>
        <begin position="135"/>
        <end position="148"/>
    </location>
</feature>
<feature type="coiled-coil region" evidence="1">
    <location>
        <begin position="5"/>
        <end position="130"/>
    </location>
</feature>
<name>A0A0B1SA17_OESDE</name>
<dbReference type="AlphaFoldDB" id="A0A0B1SA17"/>
<gene>
    <name evidence="3" type="ORF">OESDEN_20274</name>
</gene>
<evidence type="ECO:0000256" key="2">
    <source>
        <dbReference type="SAM" id="MobiDB-lite"/>
    </source>
</evidence>
<reference evidence="3 4" key="1">
    <citation type="submission" date="2014-03" db="EMBL/GenBank/DDBJ databases">
        <title>Draft genome of the hookworm Oesophagostomum dentatum.</title>
        <authorList>
            <person name="Mitreva M."/>
        </authorList>
    </citation>
    <scope>NUCLEOTIDE SEQUENCE [LARGE SCALE GENOMIC DNA]</scope>
    <source>
        <strain evidence="3 4">OD-Hann</strain>
    </source>
</reference>